<dbReference type="HOGENOM" id="CLU_030671_2_0_11"/>
<reference evidence="1" key="1">
    <citation type="journal article" date="2014" name="Genome Announc.">
        <title>Draft Genome Sequence of Mycobacterium triplex DSM 44626.</title>
        <authorList>
            <person name="Sassi M."/>
            <person name="Croce O."/>
            <person name="Robert C."/>
            <person name="Raoult D."/>
            <person name="Drancourt M."/>
        </authorList>
    </citation>
    <scope>NUCLEOTIDE SEQUENCE [LARGE SCALE GENOMIC DNA]</scope>
    <source>
        <strain evidence="1">DSM 44626</strain>
    </source>
</reference>
<dbReference type="GO" id="GO:0019441">
    <property type="term" value="P:L-tryptophan catabolic process to kynurenine"/>
    <property type="evidence" value="ECO:0007669"/>
    <property type="project" value="InterPro"/>
</dbReference>
<dbReference type="AlphaFoldDB" id="A0A024JS14"/>
<dbReference type="PANTHER" id="PTHR31118:SF12">
    <property type="entry name" value="CYCLASE-LIKE PROTEIN 2"/>
    <property type="match status" value="1"/>
</dbReference>
<name>A0A024JS14_9MYCO</name>
<dbReference type="Proteomes" id="UP000028880">
    <property type="component" value="Unassembled WGS sequence"/>
</dbReference>
<dbReference type="PANTHER" id="PTHR31118">
    <property type="entry name" value="CYCLASE-LIKE PROTEIN 2"/>
    <property type="match status" value="1"/>
</dbReference>
<reference evidence="1" key="2">
    <citation type="submission" date="2014-04" db="EMBL/GenBank/DDBJ databases">
        <authorList>
            <person name="Urmite Genomes U."/>
        </authorList>
    </citation>
    <scope>NUCLEOTIDE SEQUENCE</scope>
    <source>
        <strain evidence="1">DSM 44626</strain>
    </source>
</reference>
<dbReference type="InterPro" id="IPR037175">
    <property type="entry name" value="KFase_sf"/>
</dbReference>
<proteinExistence type="predicted"/>
<organism evidence="1">
    <name type="scientific">Mycobacterium triplex</name>
    <dbReference type="NCBI Taxonomy" id="47839"/>
    <lineage>
        <taxon>Bacteria</taxon>
        <taxon>Bacillati</taxon>
        <taxon>Actinomycetota</taxon>
        <taxon>Actinomycetes</taxon>
        <taxon>Mycobacteriales</taxon>
        <taxon>Mycobacteriaceae</taxon>
        <taxon>Mycobacterium</taxon>
        <taxon>Mycobacterium simiae complex</taxon>
    </lineage>
</organism>
<dbReference type="eggNOG" id="COG1878">
    <property type="taxonomic scope" value="Bacteria"/>
</dbReference>
<dbReference type="GO" id="GO:0004061">
    <property type="term" value="F:arylformamidase activity"/>
    <property type="evidence" value="ECO:0007669"/>
    <property type="project" value="InterPro"/>
</dbReference>
<dbReference type="SUPFAM" id="SSF102198">
    <property type="entry name" value="Putative cyclase"/>
    <property type="match status" value="1"/>
</dbReference>
<evidence type="ECO:0000313" key="1">
    <source>
        <dbReference type="EMBL" id="CDO86142.1"/>
    </source>
</evidence>
<dbReference type="Gene3D" id="3.50.30.50">
    <property type="entry name" value="Putative cyclase"/>
    <property type="match status" value="1"/>
</dbReference>
<dbReference type="Pfam" id="PF04199">
    <property type="entry name" value="Cyclase"/>
    <property type="match status" value="1"/>
</dbReference>
<accession>A0A024JS14</accession>
<dbReference type="InterPro" id="IPR007325">
    <property type="entry name" value="KFase/CYL"/>
</dbReference>
<dbReference type="EMBL" id="HG964446">
    <property type="protein sequence ID" value="CDO86142.1"/>
    <property type="molecule type" value="Genomic_DNA"/>
</dbReference>
<sequence>MPHVQVQNISDRSPDVDVAVAANVWTLPEHSGSHVDAPYHFWANGPAIHDLPIDALFFRPFKKFDVTADAPQPGRPVGRGQLVAAAERGGFSLKPGDLAIVEFGWDQYLPDGDASKGGAWWGLNEPGLSDEACEYLASAGVAAVACDTSACDFSLSDGQISGGSGHTKWFLPRGILIVEGLTGLADVPATGVFVALPLKLENGTGSPLRVLLLTE</sequence>
<protein>
    <submittedName>
        <fullName evidence="1">Cyclase</fullName>
    </submittedName>
</protein>
<gene>
    <name evidence="1" type="ORF">BN973_00483</name>
</gene>
<dbReference type="STRING" id="47839.BN973_00483"/>